<evidence type="ECO:0000313" key="2">
    <source>
        <dbReference type="EMBL" id="TSJ38765.1"/>
    </source>
</evidence>
<dbReference type="EMBL" id="VLPK01000004">
    <property type="protein sequence ID" value="TSJ38765.1"/>
    <property type="molecule type" value="Genomic_DNA"/>
</dbReference>
<comment type="caution">
    <text evidence="2">The sequence shown here is derived from an EMBL/GenBank/DDBJ whole genome shotgun (WGS) entry which is preliminary data.</text>
</comment>
<keyword evidence="3" id="KW-1185">Reference proteome</keyword>
<dbReference type="PROSITE" id="PS51257">
    <property type="entry name" value="PROKAR_LIPOPROTEIN"/>
    <property type="match status" value="1"/>
</dbReference>
<dbReference type="Pfam" id="PF11138">
    <property type="entry name" value="DUF2911"/>
    <property type="match status" value="1"/>
</dbReference>
<accession>A0A556MG58</accession>
<keyword evidence="1" id="KW-0732">Signal</keyword>
<evidence type="ECO:0000313" key="3">
    <source>
        <dbReference type="Proteomes" id="UP000318733"/>
    </source>
</evidence>
<dbReference type="OrthoDB" id="195456at2"/>
<evidence type="ECO:0000256" key="1">
    <source>
        <dbReference type="SAM" id="SignalP"/>
    </source>
</evidence>
<protein>
    <submittedName>
        <fullName evidence="2">DUF2911 domain-containing protein</fullName>
    </submittedName>
</protein>
<reference evidence="2 3" key="1">
    <citation type="submission" date="2019-07" db="EMBL/GenBank/DDBJ databases">
        <authorList>
            <person name="Huq M.A."/>
        </authorList>
    </citation>
    <scope>NUCLEOTIDE SEQUENCE [LARGE SCALE GENOMIC DNA]</scope>
    <source>
        <strain evidence="2 3">MAH-19</strain>
    </source>
</reference>
<sequence length="181" mass="19505">MKKAFKLKAIAVFAVAFLISTVACAQMKMKGKMIASPRDSVSGKVHGAAISINYGSPSVKGRKIYGGLVPYDQPWRAGANEATVFITSKDIMIDGKKLAAGRYSFFATPGEKEWKVIFNSANAPGMWGVNDKGTNDDPAKDVLVATVKPKTVAKSERLKYVITATGFSLIWDTVEVPVTIK</sequence>
<name>A0A556MG58_9SPHI</name>
<feature type="signal peptide" evidence="1">
    <location>
        <begin position="1"/>
        <end position="25"/>
    </location>
</feature>
<dbReference type="InterPro" id="IPR021314">
    <property type="entry name" value="DUF2911"/>
</dbReference>
<dbReference type="Proteomes" id="UP000318733">
    <property type="component" value="Unassembled WGS sequence"/>
</dbReference>
<gene>
    <name evidence="2" type="ORF">FO440_19875</name>
</gene>
<proteinExistence type="predicted"/>
<organism evidence="2 3">
    <name type="scientific">Mucilaginibacter corticis</name>
    <dbReference type="NCBI Taxonomy" id="2597670"/>
    <lineage>
        <taxon>Bacteria</taxon>
        <taxon>Pseudomonadati</taxon>
        <taxon>Bacteroidota</taxon>
        <taxon>Sphingobacteriia</taxon>
        <taxon>Sphingobacteriales</taxon>
        <taxon>Sphingobacteriaceae</taxon>
        <taxon>Mucilaginibacter</taxon>
    </lineage>
</organism>
<feature type="chain" id="PRO_5021785215" evidence="1">
    <location>
        <begin position="26"/>
        <end position="181"/>
    </location>
</feature>
<dbReference type="AlphaFoldDB" id="A0A556MG58"/>
<dbReference type="RefSeq" id="WP_144250046.1">
    <property type="nucleotide sequence ID" value="NZ_VLPK01000004.1"/>
</dbReference>